<gene>
    <name evidence="3" type="primary">LOC106812090</name>
</gene>
<evidence type="ECO:0000256" key="1">
    <source>
        <dbReference type="SAM" id="MobiDB-lite"/>
    </source>
</evidence>
<feature type="compositionally biased region" description="Basic residues" evidence="1">
    <location>
        <begin position="45"/>
        <end position="56"/>
    </location>
</feature>
<accession>A0ABM1EGM3</accession>
<keyword evidence="2" id="KW-1185">Reference proteome</keyword>
<feature type="region of interest" description="Disordered" evidence="1">
    <location>
        <begin position="117"/>
        <end position="170"/>
    </location>
</feature>
<reference evidence="3" key="1">
    <citation type="submission" date="2025-08" db="UniProtKB">
        <authorList>
            <consortium name="RefSeq"/>
        </authorList>
    </citation>
    <scope>IDENTIFICATION</scope>
</reference>
<dbReference type="RefSeq" id="XP_014671344.1">
    <property type="nucleotide sequence ID" value="XM_014815858.1"/>
</dbReference>
<dbReference type="GeneID" id="106812090"/>
<feature type="region of interest" description="Disordered" evidence="1">
    <location>
        <begin position="35"/>
        <end position="69"/>
    </location>
</feature>
<sequence>MKNGMERKESSFDNLNLSKTSFRLFSTSIPCQEKCEESAESQSSRKLKEKIRKRHLPPSEAVVDSDLSSDSECEARLRLAAVTAADVAIQAKHMLVTHRPGVVEIGRVSKTLRARIRQEHDQQKNNREDAEVKTKKKKKKKKKKKIMATETRSGETRINPDSSPSTCDTK</sequence>
<dbReference type="Proteomes" id="UP000695022">
    <property type="component" value="Unplaced"/>
</dbReference>
<evidence type="ECO:0000313" key="3">
    <source>
        <dbReference type="RefSeq" id="XP_014671344.1"/>
    </source>
</evidence>
<feature type="compositionally biased region" description="Basic residues" evidence="1">
    <location>
        <begin position="134"/>
        <end position="146"/>
    </location>
</feature>
<organism evidence="2 3">
    <name type="scientific">Priapulus caudatus</name>
    <name type="common">Priapulid worm</name>
    <dbReference type="NCBI Taxonomy" id="37621"/>
    <lineage>
        <taxon>Eukaryota</taxon>
        <taxon>Metazoa</taxon>
        <taxon>Ecdysozoa</taxon>
        <taxon>Scalidophora</taxon>
        <taxon>Priapulida</taxon>
        <taxon>Priapulimorpha</taxon>
        <taxon>Priapulimorphida</taxon>
        <taxon>Priapulidae</taxon>
        <taxon>Priapulus</taxon>
    </lineage>
</organism>
<proteinExistence type="predicted"/>
<name>A0ABM1EGM3_PRICU</name>
<feature type="compositionally biased region" description="Basic and acidic residues" evidence="1">
    <location>
        <begin position="117"/>
        <end position="133"/>
    </location>
</feature>
<evidence type="ECO:0000313" key="2">
    <source>
        <dbReference type="Proteomes" id="UP000695022"/>
    </source>
</evidence>
<protein>
    <submittedName>
        <fullName evidence="3">Uncharacterized protein LOC106812090</fullName>
    </submittedName>
</protein>
<feature type="compositionally biased region" description="Polar residues" evidence="1">
    <location>
        <begin position="159"/>
        <end position="170"/>
    </location>
</feature>